<protein>
    <submittedName>
        <fullName evidence="8">Uncharacterized protein LOC106808366 isoform X1</fullName>
    </submittedName>
</protein>
<organism evidence="7 8">
    <name type="scientific">Priapulus caudatus</name>
    <name type="common">Priapulid worm</name>
    <dbReference type="NCBI Taxonomy" id="37621"/>
    <lineage>
        <taxon>Eukaryota</taxon>
        <taxon>Metazoa</taxon>
        <taxon>Ecdysozoa</taxon>
        <taxon>Scalidophora</taxon>
        <taxon>Priapulida</taxon>
        <taxon>Priapulimorpha</taxon>
        <taxon>Priapulimorphida</taxon>
        <taxon>Priapulidae</taxon>
        <taxon>Priapulus</taxon>
    </lineage>
</organism>
<evidence type="ECO:0000256" key="6">
    <source>
        <dbReference type="SAM" id="Phobius"/>
    </source>
</evidence>
<feature type="transmembrane region" description="Helical" evidence="6">
    <location>
        <begin position="121"/>
        <end position="144"/>
    </location>
</feature>
<keyword evidence="7" id="KW-1185">Reference proteome</keyword>
<keyword evidence="3 6" id="KW-1133">Transmembrane helix</keyword>
<feature type="transmembrane region" description="Helical" evidence="6">
    <location>
        <begin position="51"/>
        <end position="73"/>
    </location>
</feature>
<reference evidence="8" key="1">
    <citation type="submission" date="2025-08" db="UniProtKB">
        <authorList>
            <consortium name="RefSeq"/>
        </authorList>
    </citation>
    <scope>IDENTIFICATION</scope>
</reference>
<dbReference type="PANTHER" id="PTHR19282">
    <property type="entry name" value="TETRASPANIN"/>
    <property type="match status" value="1"/>
</dbReference>
<dbReference type="PANTHER" id="PTHR19282:SF554">
    <property type="entry name" value="ANTIGEN, PUTATIVE-RELATED"/>
    <property type="match status" value="1"/>
</dbReference>
<feature type="compositionally biased region" description="Polar residues" evidence="5">
    <location>
        <begin position="690"/>
        <end position="700"/>
    </location>
</feature>
<evidence type="ECO:0000256" key="2">
    <source>
        <dbReference type="ARBA" id="ARBA00022692"/>
    </source>
</evidence>
<feature type="transmembrane region" description="Helical" evidence="6">
    <location>
        <begin position="93"/>
        <end position="114"/>
    </location>
</feature>
<evidence type="ECO:0000256" key="5">
    <source>
        <dbReference type="SAM" id="MobiDB-lite"/>
    </source>
</evidence>
<proteinExistence type="predicted"/>
<dbReference type="CDD" id="cd03156">
    <property type="entry name" value="uroplakin_I_like_LEL"/>
    <property type="match status" value="1"/>
</dbReference>
<evidence type="ECO:0000256" key="3">
    <source>
        <dbReference type="ARBA" id="ARBA00022989"/>
    </source>
</evidence>
<evidence type="ECO:0000313" key="7">
    <source>
        <dbReference type="Proteomes" id="UP000695022"/>
    </source>
</evidence>
<evidence type="ECO:0000313" key="8">
    <source>
        <dbReference type="RefSeq" id="XP_014666548.1"/>
    </source>
</evidence>
<dbReference type="Gene3D" id="1.10.1450.10">
    <property type="entry name" value="Tetraspanin"/>
    <property type="match status" value="1"/>
</dbReference>
<dbReference type="InterPro" id="IPR008952">
    <property type="entry name" value="Tetraspanin_EC2_sf"/>
</dbReference>
<dbReference type="RefSeq" id="XP_014666548.1">
    <property type="nucleotide sequence ID" value="XM_014811062.1"/>
</dbReference>
<accession>A0ABM1E2X7</accession>
<sequence>MSHSSERPAFVTHISDIIARNSFKVGIHSSGDDASAKYDMLGMKVERYQKVIYAINGLLAACVIIFVIVSIWLLKDSHMTLIPVKFSDASFIYAYYALIVQAGVVQALGCYATYRLKKKLLYVFWFWLLLLLIGDIVVGLIWVLRFNALSASLPQSLLDDLQSEYGQVGRSTRAWDDVQSNDQCCGVNGPMDYQDSSWFKNVASTQPAALSMQVLPSSCCKINSNSKVVLNPICMQSYDNVFIYKQGCKKSVASWLQSTANKMFLLGYCLIAFFKAVSLAILWREIRKLGRKLQKMWRYSQSNLTSADESCIERATNDDCENEGEINQGAEIAVEREVETDETELNQGVKPVYGSSSEHQQWQQQQQRFLQQRRMRRSISLVDLTESGISVKEVCAESVPKSTGKITTSSQQSRPRALNTNVVSIAHAQNEPGQRRPHLLIATVHQRGVRSRRSLNFDSSARHRFKPADIDLFKEIMHRKMADKLHKGETPADNPIETGSADLTVKHKAHYTSNVGDVTGRPPIEAINMQLLNSQVPKQRNIATSGNNFVYKKCDDIPHVASVHANESAQMHHGRQGQLLPAPGRNSSPVTVQHVRSARGFTPQKPGSGQSKGMHPDTDAARRGLAVGVEPSRLPLVANTDSEESPPSLERSLERSGREALQQRQMMDRAQSRLATPSSRRLSSAQQSQNATQCGSFSQEDITEKEIKTKLNNAKAMLENQTSNSRAGSAHELQSCDAARPLVEEQSGRARNCLSDNRTCESINVALIRNKNRGSRSHIKHEQVHSTMRDTEIFTIS</sequence>
<name>A0ABM1E2X7_PRICU</name>
<dbReference type="GeneID" id="106808366"/>
<dbReference type="InterPro" id="IPR018499">
    <property type="entry name" value="Tetraspanin/Peripherin"/>
</dbReference>
<keyword evidence="4 6" id="KW-0472">Membrane</keyword>
<dbReference type="Proteomes" id="UP000695022">
    <property type="component" value="Unplaced"/>
</dbReference>
<gene>
    <name evidence="8" type="primary">LOC106808366</name>
</gene>
<dbReference type="SUPFAM" id="SSF48652">
    <property type="entry name" value="Tetraspanin"/>
    <property type="match status" value="1"/>
</dbReference>
<keyword evidence="2 6" id="KW-0812">Transmembrane</keyword>
<evidence type="ECO:0000256" key="4">
    <source>
        <dbReference type="ARBA" id="ARBA00023136"/>
    </source>
</evidence>
<feature type="region of interest" description="Disordered" evidence="5">
    <location>
        <begin position="572"/>
        <end position="701"/>
    </location>
</feature>
<comment type="subcellular location">
    <subcellularLocation>
        <location evidence="1">Membrane</location>
        <topology evidence="1">Multi-pass membrane protein</topology>
    </subcellularLocation>
</comment>
<dbReference type="Pfam" id="PF00335">
    <property type="entry name" value="Tetraspanin"/>
    <property type="match status" value="1"/>
</dbReference>
<evidence type="ECO:0000256" key="1">
    <source>
        <dbReference type="ARBA" id="ARBA00004141"/>
    </source>
</evidence>
<feature type="compositionally biased region" description="Low complexity" evidence="5">
    <location>
        <begin position="678"/>
        <end position="689"/>
    </location>
</feature>